<proteinExistence type="predicted"/>
<feature type="compositionally biased region" description="Basic residues" evidence="1">
    <location>
        <begin position="55"/>
        <end position="67"/>
    </location>
</feature>
<organism evidence="2 3">
    <name type="scientific">Phytophthora cactorum</name>
    <dbReference type="NCBI Taxonomy" id="29920"/>
    <lineage>
        <taxon>Eukaryota</taxon>
        <taxon>Sar</taxon>
        <taxon>Stramenopiles</taxon>
        <taxon>Oomycota</taxon>
        <taxon>Peronosporomycetes</taxon>
        <taxon>Peronosporales</taxon>
        <taxon>Peronosporaceae</taxon>
        <taxon>Phytophthora</taxon>
    </lineage>
</organism>
<dbReference type="AlphaFoldDB" id="A0A8T1HDV9"/>
<sequence>MYATLGIEQDDDGDEDFIYDVDFARREEREEEEAEKLPSDFVKSPKAARIAGSQRKQKGASAKRRKNSQGIDAKVAFQVMVAKLKEKELVARSRDDQQGFDEEVATTLLTSEYVPRKRTSKHLEELESMGNQYDEAVNVVPAFEESR</sequence>
<reference evidence="2" key="1">
    <citation type="submission" date="2018-05" db="EMBL/GenBank/DDBJ databases">
        <title>Effector identification in a new, highly contiguous assembly of the strawberry crown rot pathogen Phytophthora cactorum.</title>
        <authorList>
            <person name="Armitage A.D."/>
            <person name="Nellist C.F."/>
            <person name="Bates H."/>
            <person name="Vickerstaff R.J."/>
            <person name="Harrison R.J."/>
        </authorList>
    </citation>
    <scope>NUCLEOTIDE SEQUENCE</scope>
    <source>
        <strain evidence="2">P421</strain>
    </source>
</reference>
<feature type="region of interest" description="Disordered" evidence="1">
    <location>
        <begin position="28"/>
        <end position="68"/>
    </location>
</feature>
<evidence type="ECO:0000313" key="2">
    <source>
        <dbReference type="EMBL" id="KAG3210341.1"/>
    </source>
</evidence>
<accession>A0A8T1HDV9</accession>
<gene>
    <name evidence="2" type="ORF">PC129_g18659</name>
</gene>
<protein>
    <submittedName>
        <fullName evidence="2">Uncharacterized protein</fullName>
    </submittedName>
</protein>
<dbReference type="VEuPathDB" id="FungiDB:PC110_g6165"/>
<dbReference type="EMBL" id="RCMV01001107">
    <property type="protein sequence ID" value="KAG3210341.1"/>
    <property type="molecule type" value="Genomic_DNA"/>
</dbReference>
<comment type="caution">
    <text evidence="2">The sequence shown here is derived from an EMBL/GenBank/DDBJ whole genome shotgun (WGS) entry which is preliminary data.</text>
</comment>
<evidence type="ECO:0000256" key="1">
    <source>
        <dbReference type="SAM" id="MobiDB-lite"/>
    </source>
</evidence>
<dbReference type="Proteomes" id="UP000760860">
    <property type="component" value="Unassembled WGS sequence"/>
</dbReference>
<name>A0A8T1HDV9_9STRA</name>
<evidence type="ECO:0000313" key="3">
    <source>
        <dbReference type="Proteomes" id="UP000760860"/>
    </source>
</evidence>